<dbReference type="FunFam" id="1.20.970.10:FF:000004">
    <property type="entry name" value="Thymidine phosphorylase"/>
    <property type="match status" value="1"/>
</dbReference>
<dbReference type="SUPFAM" id="SSF47648">
    <property type="entry name" value="Nucleoside phosphorylase/phosphoribosyltransferase N-terminal domain"/>
    <property type="match status" value="1"/>
</dbReference>
<dbReference type="GO" id="GO:0005829">
    <property type="term" value="C:cytosol"/>
    <property type="evidence" value="ECO:0007669"/>
    <property type="project" value="TreeGrafter"/>
</dbReference>
<evidence type="ECO:0000256" key="1">
    <source>
        <dbReference type="ARBA" id="ARBA00006915"/>
    </source>
</evidence>
<dbReference type="OrthoDB" id="9763887at2"/>
<dbReference type="InterPro" id="IPR013102">
    <property type="entry name" value="PYNP_C"/>
</dbReference>
<reference evidence="7" key="1">
    <citation type="submission" date="2016-10" db="EMBL/GenBank/DDBJ databases">
        <authorList>
            <person name="Varghese N."/>
            <person name="Submissions S."/>
        </authorList>
    </citation>
    <scope>NUCLEOTIDE SEQUENCE [LARGE SCALE GENOMIC DNA]</scope>
    <source>
        <strain evidence="7">DSM 45237</strain>
    </source>
</reference>
<dbReference type="GO" id="GO:0006213">
    <property type="term" value="P:pyrimidine nucleoside metabolic process"/>
    <property type="evidence" value="ECO:0007669"/>
    <property type="project" value="InterPro"/>
</dbReference>
<dbReference type="Pfam" id="PF02885">
    <property type="entry name" value="Glycos_trans_3N"/>
    <property type="match status" value="1"/>
</dbReference>
<dbReference type="Pfam" id="PF00591">
    <property type="entry name" value="Glycos_transf_3"/>
    <property type="match status" value="1"/>
</dbReference>
<dbReference type="InterPro" id="IPR036566">
    <property type="entry name" value="PYNP-like_C_sf"/>
</dbReference>
<dbReference type="PIRSF" id="PIRSF000478">
    <property type="entry name" value="TP_PyNP"/>
    <property type="match status" value="1"/>
</dbReference>
<dbReference type="SMART" id="SM00941">
    <property type="entry name" value="PYNP_C"/>
    <property type="match status" value="1"/>
</dbReference>
<dbReference type="InterPro" id="IPR035902">
    <property type="entry name" value="Nuc_phospho_transferase"/>
</dbReference>
<dbReference type="PANTHER" id="PTHR10515:SF0">
    <property type="entry name" value="THYMIDINE PHOSPHORYLASE"/>
    <property type="match status" value="1"/>
</dbReference>
<dbReference type="InterPro" id="IPR036320">
    <property type="entry name" value="Glycosyl_Trfase_fam3_N_dom_sf"/>
</dbReference>
<keyword evidence="7" id="KW-1185">Reference proteome</keyword>
<gene>
    <name evidence="6" type="ORF">SAMN04488561_0592</name>
</gene>
<dbReference type="InterPro" id="IPR000312">
    <property type="entry name" value="Glycosyl_Trfase_fam3"/>
</dbReference>
<dbReference type="InterPro" id="IPR018090">
    <property type="entry name" value="Pyrmidine_PPas_bac/euk"/>
</dbReference>
<dbReference type="Gene3D" id="3.90.1170.30">
    <property type="entry name" value="Pyrimidine nucleoside phosphorylase-like, C-terminal domain"/>
    <property type="match status" value="1"/>
</dbReference>
<dbReference type="InterPro" id="IPR000053">
    <property type="entry name" value="Thymidine/pyrmidine_PPase"/>
</dbReference>
<evidence type="ECO:0000256" key="4">
    <source>
        <dbReference type="ARBA" id="ARBA00022679"/>
    </source>
</evidence>
<dbReference type="RefSeq" id="WP_069110571.1">
    <property type="nucleotide sequence ID" value="NZ_FNUC01000003.1"/>
</dbReference>
<dbReference type="SUPFAM" id="SSF54680">
    <property type="entry name" value="Pyrimidine nucleoside phosphorylase C-terminal domain"/>
    <property type="match status" value="1"/>
</dbReference>
<dbReference type="PROSITE" id="PS00647">
    <property type="entry name" value="THYMID_PHOSPHORYLASE"/>
    <property type="match status" value="1"/>
</dbReference>
<evidence type="ECO:0000313" key="6">
    <source>
        <dbReference type="EMBL" id="SEE16698.1"/>
    </source>
</evidence>
<keyword evidence="3" id="KW-0328">Glycosyltransferase</keyword>
<dbReference type="Gene3D" id="3.40.1030.10">
    <property type="entry name" value="Nucleoside phosphorylase/phosphoribosyltransferase catalytic domain"/>
    <property type="match status" value="1"/>
</dbReference>
<dbReference type="FunFam" id="3.40.1030.10:FF:000001">
    <property type="entry name" value="Thymidine phosphorylase"/>
    <property type="match status" value="1"/>
</dbReference>
<dbReference type="SUPFAM" id="SSF52418">
    <property type="entry name" value="Nucleoside phosphorylase/phosphoribosyltransferase catalytic domain"/>
    <property type="match status" value="1"/>
</dbReference>
<evidence type="ECO:0000313" key="7">
    <source>
        <dbReference type="Proteomes" id="UP000181980"/>
    </source>
</evidence>
<dbReference type="NCBIfam" id="TIGR02644">
    <property type="entry name" value="Y_phosphoryl"/>
    <property type="match status" value="1"/>
</dbReference>
<accession>A0A1H5GNP2</accession>
<proteinExistence type="inferred from homology"/>
<dbReference type="EMBL" id="FNUC01000003">
    <property type="protein sequence ID" value="SEE16698.1"/>
    <property type="molecule type" value="Genomic_DNA"/>
</dbReference>
<dbReference type="Pfam" id="PF07831">
    <property type="entry name" value="PYNP_C"/>
    <property type="match status" value="1"/>
</dbReference>
<dbReference type="GO" id="GO:0009032">
    <property type="term" value="F:thymidine phosphorylase activity"/>
    <property type="evidence" value="ECO:0007669"/>
    <property type="project" value="TreeGrafter"/>
</dbReference>
<evidence type="ECO:0000256" key="3">
    <source>
        <dbReference type="ARBA" id="ARBA00022676"/>
    </source>
</evidence>
<dbReference type="InterPro" id="IPR017872">
    <property type="entry name" value="Pyrmidine_PPase_CS"/>
</dbReference>
<protein>
    <submittedName>
        <fullName evidence="6">Thymidine phosphorylase</fullName>
    </submittedName>
</protein>
<dbReference type="NCBIfam" id="NF004490">
    <property type="entry name" value="PRK05820.1"/>
    <property type="match status" value="1"/>
</dbReference>
<evidence type="ECO:0000256" key="2">
    <source>
        <dbReference type="ARBA" id="ARBA00011738"/>
    </source>
</evidence>
<name>A0A1H5GNP2_9ACTN</name>
<dbReference type="PANTHER" id="PTHR10515">
    <property type="entry name" value="THYMIDINE PHOSPHORYLASE"/>
    <property type="match status" value="1"/>
</dbReference>
<dbReference type="Proteomes" id="UP000181980">
    <property type="component" value="Unassembled WGS sequence"/>
</dbReference>
<dbReference type="STRING" id="561176.SAMN04488561_0592"/>
<sequence length="432" mass="44803">MAAPEPFDAVDVIRTKRDRGELSDGQIDWVVDAYTRGVVADEQMSALAMAILLNGMARREISRWTDAMIRTGRRMDWSAVERRTTDKHSTGGVGDKITLPLAPTVAACGAAVPQLSGRGLGHTGGTLDKLESIPGWRASLSASEMLDVLRSTGAVVCAAGDDLAPADKKLYALRDVTGTVEAIPLIASSIMSKKIAEGTGALVLDVKVGSGAFMKDVTSARELASTMVALGSDAGVRTVALLTNMETPLGLTAGNALEVRESVEVLDGGGPGDVVELTVTLAREMLAAAGLTGGKDPADALTDGSAMDVWRQMISAQGGDPAAPLPVARETHAVLAPASGVLTRLDAYQVGVAAWRLGAGRARKDESVQAAAGVELHAKPGAVVRAGEPLLTLHTDEPARFDRALAALEDGYVIAPEGSRPDLPPLVIDRVG</sequence>
<dbReference type="InterPro" id="IPR017459">
    <property type="entry name" value="Glycosyl_Trfase_fam3_N_dom"/>
</dbReference>
<keyword evidence="4" id="KW-0808">Transferase</keyword>
<dbReference type="Gene3D" id="1.20.970.10">
    <property type="entry name" value="Transferase, Pyrimidine Nucleoside Phosphorylase, Chain C"/>
    <property type="match status" value="1"/>
</dbReference>
<comment type="similarity">
    <text evidence="1">Belongs to the thymidine/pyrimidine-nucleoside phosphorylase family.</text>
</comment>
<dbReference type="AlphaFoldDB" id="A0A1H5GNP2"/>
<feature type="domain" description="Pyrimidine nucleoside phosphorylase C-terminal" evidence="5">
    <location>
        <begin position="341"/>
        <end position="415"/>
    </location>
</feature>
<organism evidence="6 7">
    <name type="scientific">Jiangella alba</name>
    <dbReference type="NCBI Taxonomy" id="561176"/>
    <lineage>
        <taxon>Bacteria</taxon>
        <taxon>Bacillati</taxon>
        <taxon>Actinomycetota</taxon>
        <taxon>Actinomycetes</taxon>
        <taxon>Jiangellales</taxon>
        <taxon>Jiangellaceae</taxon>
        <taxon>Jiangella</taxon>
    </lineage>
</organism>
<comment type="subunit">
    <text evidence="2">Homodimer.</text>
</comment>
<evidence type="ECO:0000259" key="5">
    <source>
        <dbReference type="SMART" id="SM00941"/>
    </source>
</evidence>
<dbReference type="GO" id="GO:0006206">
    <property type="term" value="P:pyrimidine nucleobase metabolic process"/>
    <property type="evidence" value="ECO:0007669"/>
    <property type="project" value="InterPro"/>
</dbReference>
<dbReference type="GO" id="GO:0004645">
    <property type="term" value="F:1,4-alpha-oligoglucan phosphorylase activity"/>
    <property type="evidence" value="ECO:0007669"/>
    <property type="project" value="InterPro"/>
</dbReference>